<dbReference type="PANTHER" id="PTHR13887">
    <property type="entry name" value="GLUTATHIONE S-TRANSFERASE KAPPA"/>
    <property type="match status" value="1"/>
</dbReference>
<dbReference type="CDD" id="cd03025">
    <property type="entry name" value="DsbA_FrnE_like"/>
    <property type="match status" value="1"/>
</dbReference>
<proteinExistence type="predicted"/>
<name>A0ABV9DGM9_9BACI</name>
<dbReference type="Gene3D" id="1.10.472.60">
    <property type="entry name" value="putative protein disulfide isomerase domain"/>
    <property type="match status" value="1"/>
</dbReference>
<accession>A0ABV9DGM9</accession>
<gene>
    <name evidence="1" type="ORF">ACFO3D_02825</name>
</gene>
<organism evidence="1 2">
    <name type="scientific">Virgibacillus kekensis</name>
    <dbReference type="NCBI Taxonomy" id="202261"/>
    <lineage>
        <taxon>Bacteria</taxon>
        <taxon>Bacillati</taxon>
        <taxon>Bacillota</taxon>
        <taxon>Bacilli</taxon>
        <taxon>Bacillales</taxon>
        <taxon>Bacillaceae</taxon>
        <taxon>Virgibacillus</taxon>
    </lineage>
</organism>
<dbReference type="EMBL" id="JBHSFU010000003">
    <property type="protein sequence ID" value="MFC4557145.1"/>
    <property type="molecule type" value="Genomic_DNA"/>
</dbReference>
<dbReference type="SUPFAM" id="SSF52833">
    <property type="entry name" value="Thioredoxin-like"/>
    <property type="match status" value="1"/>
</dbReference>
<dbReference type="Gene3D" id="3.40.30.10">
    <property type="entry name" value="Glutaredoxin"/>
    <property type="match status" value="1"/>
</dbReference>
<reference evidence="2" key="1">
    <citation type="journal article" date="2019" name="Int. J. Syst. Evol. Microbiol.">
        <title>The Global Catalogue of Microorganisms (GCM) 10K type strain sequencing project: providing services to taxonomists for standard genome sequencing and annotation.</title>
        <authorList>
            <consortium name="The Broad Institute Genomics Platform"/>
            <consortium name="The Broad Institute Genome Sequencing Center for Infectious Disease"/>
            <person name="Wu L."/>
            <person name="Ma J."/>
        </authorList>
    </citation>
    <scope>NUCLEOTIDE SEQUENCE [LARGE SCALE GENOMIC DNA]</scope>
    <source>
        <strain evidence="2">CGMCC 4.7426</strain>
    </source>
</reference>
<dbReference type="PANTHER" id="PTHR13887:SF54">
    <property type="entry name" value="DSBA FAMILY PROTEIN"/>
    <property type="match status" value="1"/>
</dbReference>
<protein>
    <submittedName>
        <fullName evidence="1">DsbA family protein</fullName>
    </submittedName>
</protein>
<dbReference type="InterPro" id="IPR036249">
    <property type="entry name" value="Thioredoxin-like_sf"/>
</dbReference>
<dbReference type="RefSeq" id="WP_390293083.1">
    <property type="nucleotide sequence ID" value="NZ_JBHSFU010000003.1"/>
</dbReference>
<evidence type="ECO:0000313" key="2">
    <source>
        <dbReference type="Proteomes" id="UP001595989"/>
    </source>
</evidence>
<sequence>MANNDNMICDLETGVCGVPGGDELQVIDLNKPKKTIDLYYVTDPICSHCWALEPVLRRFVEQYGDYFNVHTVMGGLLEKWGGGPVDPANGISGPADVAGHWQEVGQQTRMPIDGTLWYSNPVHSSYPPSRVFKVIQKQNEALAGVFLRRAREAVFAFNQNIADKNVLIDIVNKLGFDGEDIVNKAELPDGQQLLDEDFSLAASLGARGFPTIIMVNEENKGVKIVGGRPLEYYISGLKQVLDVEELEPKQQPALSGLLEKEELLFSKEIEVMYDIEKEDVNEFVEKRLSSEAYQAKELLGEIYFVKK</sequence>
<keyword evidence="2" id="KW-1185">Reference proteome</keyword>
<dbReference type="Pfam" id="PF13743">
    <property type="entry name" value="Thioredoxin_5"/>
    <property type="match status" value="1"/>
</dbReference>
<evidence type="ECO:0000313" key="1">
    <source>
        <dbReference type="EMBL" id="MFC4557145.1"/>
    </source>
</evidence>
<comment type="caution">
    <text evidence="1">The sequence shown here is derived from an EMBL/GenBank/DDBJ whole genome shotgun (WGS) entry which is preliminary data.</text>
</comment>
<dbReference type="Proteomes" id="UP001595989">
    <property type="component" value="Unassembled WGS sequence"/>
</dbReference>